<dbReference type="Pfam" id="PF14329">
    <property type="entry name" value="DUF4386"/>
    <property type="match status" value="1"/>
</dbReference>
<name>A0AA90U0B7_9EURY</name>
<dbReference type="InterPro" id="IPR025495">
    <property type="entry name" value="DUF4386"/>
</dbReference>
<dbReference type="Proteomes" id="UP001185015">
    <property type="component" value="Unassembled WGS sequence"/>
</dbReference>
<evidence type="ECO:0000313" key="3">
    <source>
        <dbReference type="Proteomes" id="UP001185015"/>
    </source>
</evidence>
<feature type="transmembrane region" description="Helical" evidence="1">
    <location>
        <begin position="93"/>
        <end position="113"/>
    </location>
</feature>
<dbReference type="RefSeq" id="WP_309740774.1">
    <property type="nucleotide sequence ID" value="NZ_JAVDQI010000008.1"/>
</dbReference>
<feature type="transmembrane region" description="Helical" evidence="1">
    <location>
        <begin position="179"/>
        <end position="204"/>
    </location>
</feature>
<keyword evidence="3" id="KW-1185">Reference proteome</keyword>
<feature type="transmembrane region" description="Helical" evidence="1">
    <location>
        <begin position="56"/>
        <end position="81"/>
    </location>
</feature>
<organism evidence="2 3">
    <name type="scientific">Methanococcoides alaskense</name>
    <dbReference type="NCBI Taxonomy" id="325778"/>
    <lineage>
        <taxon>Archaea</taxon>
        <taxon>Methanobacteriati</taxon>
        <taxon>Methanobacteriota</taxon>
        <taxon>Stenosarchaea group</taxon>
        <taxon>Methanomicrobia</taxon>
        <taxon>Methanosarcinales</taxon>
        <taxon>Methanosarcinaceae</taxon>
        <taxon>Methanococcoides</taxon>
    </lineage>
</organism>
<evidence type="ECO:0008006" key="4">
    <source>
        <dbReference type="Google" id="ProtNLM"/>
    </source>
</evidence>
<evidence type="ECO:0000313" key="2">
    <source>
        <dbReference type="EMBL" id="MDR6223470.1"/>
    </source>
</evidence>
<feature type="transmembrane region" description="Helical" evidence="1">
    <location>
        <begin position="14"/>
        <end position="36"/>
    </location>
</feature>
<dbReference type="AlphaFoldDB" id="A0AA90U0B7"/>
<dbReference type="EMBL" id="JAVDQI010000008">
    <property type="protein sequence ID" value="MDR6223470.1"/>
    <property type="molecule type" value="Genomic_DNA"/>
</dbReference>
<keyword evidence="1" id="KW-0812">Transmembrane</keyword>
<feature type="transmembrane region" description="Helical" evidence="1">
    <location>
        <begin position="150"/>
        <end position="167"/>
    </location>
</feature>
<keyword evidence="1" id="KW-0472">Membrane</keyword>
<sequence>MEEKDEKMNSYRKTAIIVGVLFIFAIVMLFIGEALYKPILDSPDYLDNAYPNKTVVIIGILLEFTGVPAVVLLSVFLFPILKKHNEALALGYVGFRLFEAALLSVAYISKLLLVNLSQDYLNKGSVDASYFQYIGSSIQSVDHWAGTQGLIYHIVFVLGSLMLYSVLYRSKLVPRFISAWGFIAAIALLTGSMLGNIDMFTGISEMGLELIFALPIAVAEIMLSIWLIFKGFNPVAIDSATAKTDVDEIT</sequence>
<protein>
    <recommendedName>
        <fullName evidence="4">DUF4386 domain-containing protein</fullName>
    </recommendedName>
</protein>
<feature type="transmembrane region" description="Helical" evidence="1">
    <location>
        <begin position="210"/>
        <end position="229"/>
    </location>
</feature>
<accession>A0AA90U0B7</accession>
<evidence type="ECO:0000256" key="1">
    <source>
        <dbReference type="SAM" id="Phobius"/>
    </source>
</evidence>
<gene>
    <name evidence="2" type="ORF">J2750_001940</name>
</gene>
<reference evidence="2 3" key="1">
    <citation type="submission" date="2023-07" db="EMBL/GenBank/DDBJ databases">
        <title>Genomic Encyclopedia of Type Strains, Phase IV (KMG-IV): sequencing the most valuable type-strain genomes for metagenomic binning, comparative biology and taxonomic classification.</title>
        <authorList>
            <person name="Goeker M."/>
        </authorList>
    </citation>
    <scope>NUCLEOTIDE SEQUENCE [LARGE SCALE GENOMIC DNA]</scope>
    <source>
        <strain evidence="2 3">DSM 17273</strain>
    </source>
</reference>
<comment type="caution">
    <text evidence="2">The sequence shown here is derived from an EMBL/GenBank/DDBJ whole genome shotgun (WGS) entry which is preliminary data.</text>
</comment>
<keyword evidence="1" id="KW-1133">Transmembrane helix</keyword>
<proteinExistence type="predicted"/>